<sequence>MRKLFLFSLFSLLLFANGIAEKTKNLKENERIQQQLSKKLEDLAQDILSGEKNLKNLSEQINTLSSQTSKLEANIKVQNKELSTLNNQNKELLRIKSLMESKLISLMAKDFAYDLPIPEGYIEGEESFMAFELLGSLDKVLSEEISKLSKDYEGVNLLIENKQKQIEQIRLNLKNYNEQLKELQSLKNRQIKEINQQKTDRQIYAKKLDNLKAQQEELRATLDELKIIDKKEQVKKQKEETSKLTNNNQKIRQIGSSYQGSSVKRYTGKKTIAPLDSFTIKQKFGNYVDPIYNIKIFNENVVLRSKKADATVKSVLDGRVVFAKNTTMLQRVVIIEHNDGIHTIYAHLDKIAPNIKVGKRVKKGAVVGRIKDDLTFEVTQKNFHINPLELISLN</sequence>
<feature type="domain" description="M23ase beta-sheet core" evidence="4">
    <location>
        <begin position="307"/>
        <end position="382"/>
    </location>
</feature>
<evidence type="ECO:0000313" key="5">
    <source>
        <dbReference type="EMBL" id="MDL0146093.1"/>
    </source>
</evidence>
<reference evidence="5" key="2">
    <citation type="journal article" date="2023" name="Microorganisms">
        <title>Isolation and Genomic Characteristics of Cat-Borne Campylobacter felis sp. nov. and Sheep-Borne Campylobacter ovis sp. nov.</title>
        <authorList>
            <person name="Wang H."/>
            <person name="Li Y."/>
            <person name="Gu Y."/>
            <person name="Zhou G."/>
            <person name="Chen X."/>
            <person name="Zhang X."/>
            <person name="Shao Z."/>
            <person name="Zhang J."/>
            <person name="Zhang M."/>
        </authorList>
    </citation>
    <scope>NUCLEOTIDE SEQUENCE</scope>
    <source>
        <strain evidence="5">XJK33-1</strain>
    </source>
</reference>
<feature type="coiled-coil region" evidence="2">
    <location>
        <begin position="19"/>
        <end position="95"/>
    </location>
</feature>
<dbReference type="Pfam" id="PF01551">
    <property type="entry name" value="Peptidase_M23"/>
    <property type="match status" value="1"/>
</dbReference>
<evidence type="ECO:0000256" key="2">
    <source>
        <dbReference type="SAM" id="Coils"/>
    </source>
</evidence>
<keyword evidence="2" id="KW-0175">Coiled coil</keyword>
<feature type="coiled-coil region" evidence="2">
    <location>
        <begin position="152"/>
        <end position="247"/>
    </location>
</feature>
<dbReference type="Gene3D" id="2.70.70.10">
    <property type="entry name" value="Glucose Permease (Domain IIA)"/>
    <property type="match status" value="1"/>
</dbReference>
<dbReference type="RefSeq" id="WP_270976293.1">
    <property type="nucleotide sequence ID" value="NZ_JANURS010000002.1"/>
</dbReference>
<dbReference type="PANTHER" id="PTHR21666:SF289">
    <property type="entry name" value="L-ALA--D-GLU ENDOPEPTIDASE"/>
    <property type="match status" value="1"/>
</dbReference>
<dbReference type="InterPro" id="IPR016047">
    <property type="entry name" value="M23ase_b-sheet_dom"/>
</dbReference>
<dbReference type="Proteomes" id="UP001176223">
    <property type="component" value="Unassembled WGS sequence"/>
</dbReference>
<reference evidence="5" key="1">
    <citation type="submission" date="2022-08" db="EMBL/GenBank/DDBJ databases">
        <authorList>
            <person name="Wang H."/>
        </authorList>
    </citation>
    <scope>NUCLEOTIDE SEQUENCE</scope>
    <source>
        <strain evidence="5">XJK33-1</strain>
    </source>
</reference>
<evidence type="ECO:0000259" key="4">
    <source>
        <dbReference type="Pfam" id="PF01551"/>
    </source>
</evidence>
<accession>A0ABT7I1D0</accession>
<dbReference type="PANTHER" id="PTHR21666">
    <property type="entry name" value="PEPTIDASE-RELATED"/>
    <property type="match status" value="1"/>
</dbReference>
<dbReference type="EMBL" id="JANURU010000001">
    <property type="protein sequence ID" value="MDL0146093.1"/>
    <property type="molecule type" value="Genomic_DNA"/>
</dbReference>
<name>A0ABT7I1D0_9BACT</name>
<dbReference type="SUPFAM" id="SSF51261">
    <property type="entry name" value="Duplicated hybrid motif"/>
    <property type="match status" value="1"/>
</dbReference>
<comment type="caution">
    <text evidence="5">The sequence shown here is derived from an EMBL/GenBank/DDBJ whole genome shotgun (WGS) entry which is preliminary data.</text>
</comment>
<protein>
    <submittedName>
        <fullName evidence="5">Peptidoglycan DD-metalloendopeptidase family protein</fullName>
    </submittedName>
</protein>
<feature type="chain" id="PRO_5045725824" evidence="3">
    <location>
        <begin position="17"/>
        <end position="394"/>
    </location>
</feature>
<evidence type="ECO:0000256" key="1">
    <source>
        <dbReference type="ARBA" id="ARBA00022729"/>
    </source>
</evidence>
<dbReference type="InterPro" id="IPR050570">
    <property type="entry name" value="Cell_wall_metabolism_enzyme"/>
</dbReference>
<proteinExistence type="predicted"/>
<keyword evidence="1 3" id="KW-0732">Signal</keyword>
<keyword evidence="6" id="KW-1185">Reference proteome</keyword>
<gene>
    <name evidence="5" type="ORF">NYG95_00340</name>
</gene>
<feature type="signal peptide" evidence="3">
    <location>
        <begin position="1"/>
        <end position="16"/>
    </location>
</feature>
<dbReference type="InterPro" id="IPR011055">
    <property type="entry name" value="Dup_hybrid_motif"/>
</dbReference>
<organism evidence="5 6">
    <name type="scientific">Campylobacter felis</name>
    <dbReference type="NCBI Taxonomy" id="2974565"/>
    <lineage>
        <taxon>Bacteria</taxon>
        <taxon>Pseudomonadati</taxon>
        <taxon>Campylobacterota</taxon>
        <taxon>Epsilonproteobacteria</taxon>
        <taxon>Campylobacterales</taxon>
        <taxon>Campylobacteraceae</taxon>
        <taxon>Campylobacter</taxon>
    </lineage>
</organism>
<evidence type="ECO:0000313" key="6">
    <source>
        <dbReference type="Proteomes" id="UP001176223"/>
    </source>
</evidence>
<evidence type="ECO:0000256" key="3">
    <source>
        <dbReference type="SAM" id="SignalP"/>
    </source>
</evidence>
<dbReference type="CDD" id="cd12797">
    <property type="entry name" value="M23_peptidase"/>
    <property type="match status" value="1"/>
</dbReference>